<protein>
    <submittedName>
        <fullName evidence="2">Uncharacterized protein</fullName>
    </submittedName>
</protein>
<proteinExistence type="predicted"/>
<keyword evidence="3" id="KW-1185">Reference proteome</keyword>
<evidence type="ECO:0000256" key="1">
    <source>
        <dbReference type="SAM" id="MobiDB-lite"/>
    </source>
</evidence>
<organism evidence="2 3">
    <name type="scientific">Rhizopus delemar</name>
    <dbReference type="NCBI Taxonomy" id="936053"/>
    <lineage>
        <taxon>Eukaryota</taxon>
        <taxon>Fungi</taxon>
        <taxon>Fungi incertae sedis</taxon>
        <taxon>Mucoromycota</taxon>
        <taxon>Mucoromycotina</taxon>
        <taxon>Mucoromycetes</taxon>
        <taxon>Mucorales</taxon>
        <taxon>Mucorineae</taxon>
        <taxon>Rhizopodaceae</taxon>
        <taxon>Rhizopus</taxon>
    </lineage>
</organism>
<comment type="caution">
    <text evidence="2">The sequence shown here is derived from an EMBL/GenBank/DDBJ whole genome shotgun (WGS) entry which is preliminary data.</text>
</comment>
<gene>
    <name evidence="2" type="ORF">G6F50_015526</name>
</gene>
<evidence type="ECO:0000313" key="2">
    <source>
        <dbReference type="EMBL" id="KAG1534569.1"/>
    </source>
</evidence>
<dbReference type="Proteomes" id="UP000740926">
    <property type="component" value="Unassembled WGS sequence"/>
</dbReference>
<feature type="region of interest" description="Disordered" evidence="1">
    <location>
        <begin position="1"/>
        <end position="22"/>
    </location>
</feature>
<dbReference type="EMBL" id="JAANIU010008666">
    <property type="protein sequence ID" value="KAG1534569.1"/>
    <property type="molecule type" value="Genomic_DNA"/>
</dbReference>
<dbReference type="AlphaFoldDB" id="A0A9P6XXB4"/>
<reference evidence="2 3" key="1">
    <citation type="journal article" date="2020" name="Microb. Genom.">
        <title>Genetic diversity of clinical and environmental Mucorales isolates obtained from an investigation of mucormycosis cases among solid organ transplant recipients.</title>
        <authorList>
            <person name="Nguyen M.H."/>
            <person name="Kaul D."/>
            <person name="Muto C."/>
            <person name="Cheng S.J."/>
            <person name="Richter R.A."/>
            <person name="Bruno V.M."/>
            <person name="Liu G."/>
            <person name="Beyhan S."/>
            <person name="Sundermann A.J."/>
            <person name="Mounaud S."/>
            <person name="Pasculle A.W."/>
            <person name="Nierman W.C."/>
            <person name="Driscoll E."/>
            <person name="Cumbie R."/>
            <person name="Clancy C.J."/>
            <person name="Dupont C.L."/>
        </authorList>
    </citation>
    <scope>NUCLEOTIDE SEQUENCE [LARGE SCALE GENOMIC DNA]</scope>
    <source>
        <strain evidence="2 3">GL24</strain>
    </source>
</reference>
<sequence>MQALHARACGTHARQNHPLRADQAVRITHQPYRRPQALERIAHRAQVGAAGIDQRDVAHNAPLVLGNAVPWRASAGRNARARALKQASTLW</sequence>
<evidence type="ECO:0000313" key="3">
    <source>
        <dbReference type="Proteomes" id="UP000740926"/>
    </source>
</evidence>
<name>A0A9P6XXB4_9FUNG</name>
<accession>A0A9P6XXB4</accession>